<dbReference type="EMBL" id="HE965806">
    <property type="protein sequence ID" value="CCJ54196.1"/>
    <property type="molecule type" value="Genomic_DNA"/>
</dbReference>
<protein>
    <recommendedName>
        <fullName evidence="1">Glyoxalase-like domain-containing protein</fullName>
    </recommendedName>
</protein>
<name>A0A0C6P7F0_BORBO</name>
<dbReference type="KEGG" id="bbh:BN112_2279"/>
<evidence type="ECO:0000313" key="2">
    <source>
        <dbReference type="EMBL" id="CCJ54196.1"/>
    </source>
</evidence>
<dbReference type="PANTHER" id="PTHR40265">
    <property type="entry name" value="BLL2707 PROTEIN"/>
    <property type="match status" value="1"/>
</dbReference>
<evidence type="ECO:0000313" key="3">
    <source>
        <dbReference type="Proteomes" id="UP000007564"/>
    </source>
</evidence>
<dbReference type="AlphaFoldDB" id="A0A0C6P7F0"/>
<dbReference type="SUPFAM" id="SSF54593">
    <property type="entry name" value="Glyoxalase/Bleomycin resistance protein/Dihydroxybiphenyl dioxygenase"/>
    <property type="match status" value="2"/>
</dbReference>
<sequence>MTSHSTDHDTIGMPNLNLSLDHTGLIVFKLEDARQAFERLGFTLTPRSMHAGALTPGGPVVPWGSGNHCAMFRNGYFELLGLVEPDKPSTARRMLDRYEGLHIVAMDCESADAMHPQLTAAGVPAPAPATLERDAAFGPANDQTRRARFRNINLDGEAYPEARFIVIEHGTRDVLWQPHLLDHPNGATGLAAMYFAAADLSATLERFQRLLGTPSAHGDAYCFELRRGRFWVMSEAAMREHCPVLADGPVHRVAAACIEVRSLPALQEYLQARQIDYVAAPYLDGAAPSIWVAPAQASCAALQFIQAR</sequence>
<gene>
    <name evidence="2" type="ORF">BN112_2279</name>
</gene>
<dbReference type="HOGENOM" id="CLU_072991_1_0_4"/>
<dbReference type="RefSeq" id="WP_003809025.1">
    <property type="nucleotide sequence ID" value="NC_019382.1"/>
</dbReference>
<dbReference type="GeneID" id="69602768"/>
<dbReference type="Pfam" id="PF13468">
    <property type="entry name" value="Glyoxalase_3"/>
    <property type="match status" value="1"/>
</dbReference>
<dbReference type="Proteomes" id="UP000007564">
    <property type="component" value="Chromosome"/>
</dbReference>
<reference evidence="2 3" key="1">
    <citation type="journal article" date="2012" name="BMC Genomics">
        <title>Comparative genomics of the classical Bordetella subspecies: the evolution and exchange of virulence-associated diversity amongst closely related pathogens.</title>
        <authorList>
            <person name="Park J."/>
            <person name="Zhang Y."/>
            <person name="Buboltz A.M."/>
            <person name="Zhang X."/>
            <person name="Schuster S.C."/>
            <person name="Ahuja U."/>
            <person name="Liu M."/>
            <person name="Miller J.F."/>
            <person name="Sebaihia M."/>
            <person name="Bentley S.D."/>
            <person name="Parkhill J."/>
            <person name="Harvill E.T."/>
        </authorList>
    </citation>
    <scope>NUCLEOTIDE SEQUENCE [LARGE SCALE GENOMIC DNA]</scope>
    <source>
        <strain evidence="2 3">253</strain>
    </source>
</reference>
<proteinExistence type="predicted"/>
<feature type="domain" description="Glyoxalase-like" evidence="1">
    <location>
        <begin position="20"/>
        <end position="211"/>
    </location>
</feature>
<dbReference type="PANTHER" id="PTHR40265:SF1">
    <property type="entry name" value="GLYOXALASE-LIKE DOMAIN-CONTAINING PROTEIN"/>
    <property type="match status" value="1"/>
</dbReference>
<dbReference type="InterPro" id="IPR025870">
    <property type="entry name" value="Glyoxalase-like_dom"/>
</dbReference>
<accession>A0A0C6P7F0</accession>
<dbReference type="InterPro" id="IPR029068">
    <property type="entry name" value="Glyas_Bleomycin-R_OHBP_Dase"/>
</dbReference>
<organism evidence="2 3">
    <name type="scientific">Bordetella bronchiseptica 253</name>
    <dbReference type="NCBI Taxonomy" id="568707"/>
    <lineage>
        <taxon>Bacteria</taxon>
        <taxon>Pseudomonadati</taxon>
        <taxon>Pseudomonadota</taxon>
        <taxon>Betaproteobacteria</taxon>
        <taxon>Burkholderiales</taxon>
        <taxon>Alcaligenaceae</taxon>
        <taxon>Bordetella</taxon>
    </lineage>
</organism>
<dbReference type="OrthoDB" id="9812467at2"/>
<evidence type="ECO:0000259" key="1">
    <source>
        <dbReference type="Pfam" id="PF13468"/>
    </source>
</evidence>
<dbReference type="Gene3D" id="3.10.180.10">
    <property type="entry name" value="2,3-Dihydroxybiphenyl 1,2-Dioxygenase, domain 1"/>
    <property type="match status" value="1"/>
</dbReference>